<dbReference type="EMBL" id="JAUSUG010000033">
    <property type="protein sequence ID" value="MDQ0257757.1"/>
    <property type="molecule type" value="Genomic_DNA"/>
</dbReference>
<organism evidence="1 2">
    <name type="scientific">Evansella vedderi</name>
    <dbReference type="NCBI Taxonomy" id="38282"/>
    <lineage>
        <taxon>Bacteria</taxon>
        <taxon>Bacillati</taxon>
        <taxon>Bacillota</taxon>
        <taxon>Bacilli</taxon>
        <taxon>Bacillales</taxon>
        <taxon>Bacillaceae</taxon>
        <taxon>Evansella</taxon>
    </lineage>
</organism>
<protein>
    <submittedName>
        <fullName evidence="1">Uncharacterized protein</fullName>
    </submittedName>
</protein>
<reference evidence="1 2" key="1">
    <citation type="submission" date="2023-07" db="EMBL/GenBank/DDBJ databases">
        <title>Genomic Encyclopedia of Type Strains, Phase IV (KMG-IV): sequencing the most valuable type-strain genomes for metagenomic binning, comparative biology and taxonomic classification.</title>
        <authorList>
            <person name="Goeker M."/>
        </authorList>
    </citation>
    <scope>NUCLEOTIDE SEQUENCE [LARGE SCALE GENOMIC DNA]</scope>
    <source>
        <strain evidence="1 2">DSM 9768</strain>
    </source>
</reference>
<evidence type="ECO:0000313" key="1">
    <source>
        <dbReference type="EMBL" id="MDQ0257757.1"/>
    </source>
</evidence>
<accession>A0ABU0A419</accession>
<evidence type="ECO:0000313" key="2">
    <source>
        <dbReference type="Proteomes" id="UP001230005"/>
    </source>
</evidence>
<gene>
    <name evidence="1" type="ORF">J2S74_005219</name>
</gene>
<comment type="caution">
    <text evidence="1">The sequence shown here is derived from an EMBL/GenBank/DDBJ whole genome shotgun (WGS) entry which is preliminary data.</text>
</comment>
<sequence length="262" mass="30368">MRNPVSIFIMDVSNSTLNDNWDNISTYLDELEYWMKAWVAPVGKGIVKHRRGDEILFIAQHYVTAFTIATFVKQIWKYPDHPPYFGISFGNVDREMEAIDVETWNHPLIKKAREANERIKQSQKRTPILFHLATNFMGNSSDAIYSHSIVETENLMNLMMEMEDNLVKNQTQLQKLICDLYFIYGQQKRVAALLNKSAATISSHYKKGNVELILKAHKQIQQNINAFEVVTSKDYLEQYTETLSTSIKTVISDRLPEFKIIP</sequence>
<dbReference type="RefSeq" id="WP_307331981.1">
    <property type="nucleotide sequence ID" value="NZ_JAUSUG010000033.1"/>
</dbReference>
<dbReference type="Proteomes" id="UP001230005">
    <property type="component" value="Unassembled WGS sequence"/>
</dbReference>
<proteinExistence type="predicted"/>
<keyword evidence="2" id="KW-1185">Reference proteome</keyword>
<name>A0ABU0A419_9BACI</name>